<sequence length="154" mass="16548">MTPPTPLPPPPPPPVSTNHGTLEPSHNVSEQTAPVPPPPPSSQPQQHSMPSLSEDVESNNTASSVSSNTNTKDKPITTQATLPKTTALVKPQILTHVIEGFVIQESDQPFPVNRGACFDLIREDIGTDDGAPLAKKLHTLNSLKIHFDTFVKLK</sequence>
<keyword evidence="2" id="KW-1185">Reference proteome</keyword>
<feature type="compositionally biased region" description="Pro residues" evidence="1">
    <location>
        <begin position="1"/>
        <end position="15"/>
    </location>
</feature>
<evidence type="ECO:0000313" key="3">
    <source>
        <dbReference type="RefSeq" id="XP_008470961.1"/>
    </source>
</evidence>
<dbReference type="KEGG" id="dci:103508209"/>
<gene>
    <name evidence="3" type="primary">LOC103508209</name>
</gene>
<dbReference type="RefSeq" id="XP_008470961.1">
    <property type="nucleotide sequence ID" value="XM_008472739.2"/>
</dbReference>
<dbReference type="PaxDb" id="121845-A0A1S3CZF3"/>
<proteinExistence type="predicted"/>
<name>A0A1S3CZF3_DIACI</name>
<feature type="compositionally biased region" description="Low complexity" evidence="1">
    <location>
        <begin position="43"/>
        <end position="70"/>
    </location>
</feature>
<protein>
    <submittedName>
        <fullName evidence="3">Polyhomeotic-like protein 2</fullName>
    </submittedName>
</protein>
<organism evidence="2 3">
    <name type="scientific">Diaphorina citri</name>
    <name type="common">Asian citrus psyllid</name>
    <dbReference type="NCBI Taxonomy" id="121845"/>
    <lineage>
        <taxon>Eukaryota</taxon>
        <taxon>Metazoa</taxon>
        <taxon>Ecdysozoa</taxon>
        <taxon>Arthropoda</taxon>
        <taxon>Hexapoda</taxon>
        <taxon>Insecta</taxon>
        <taxon>Pterygota</taxon>
        <taxon>Neoptera</taxon>
        <taxon>Paraneoptera</taxon>
        <taxon>Hemiptera</taxon>
        <taxon>Sternorrhyncha</taxon>
        <taxon>Psylloidea</taxon>
        <taxon>Psyllidae</taxon>
        <taxon>Diaphorininae</taxon>
        <taxon>Diaphorina</taxon>
    </lineage>
</organism>
<dbReference type="AlphaFoldDB" id="A0A1S3CZF3"/>
<accession>A0A1S3CZF3</accession>
<dbReference type="Proteomes" id="UP000079169">
    <property type="component" value="Unplaced"/>
</dbReference>
<feature type="compositionally biased region" description="Polar residues" evidence="1">
    <location>
        <begin position="16"/>
        <end position="28"/>
    </location>
</feature>
<reference evidence="3" key="1">
    <citation type="submission" date="2025-08" db="UniProtKB">
        <authorList>
            <consortium name="RefSeq"/>
        </authorList>
    </citation>
    <scope>IDENTIFICATION</scope>
</reference>
<evidence type="ECO:0000313" key="2">
    <source>
        <dbReference type="Proteomes" id="UP000079169"/>
    </source>
</evidence>
<feature type="region of interest" description="Disordered" evidence="1">
    <location>
        <begin position="1"/>
        <end position="80"/>
    </location>
</feature>
<evidence type="ECO:0000256" key="1">
    <source>
        <dbReference type="SAM" id="MobiDB-lite"/>
    </source>
</evidence>
<dbReference type="GeneID" id="103508209"/>